<dbReference type="Proteomes" id="UP001305779">
    <property type="component" value="Unassembled WGS sequence"/>
</dbReference>
<comment type="caution">
    <text evidence="2">The sequence shown here is derived from an EMBL/GenBank/DDBJ whole genome shotgun (WGS) entry which is preliminary data.</text>
</comment>
<gene>
    <name evidence="2" type="ORF">PRZ48_003972</name>
</gene>
<feature type="compositionally biased region" description="Basic and acidic residues" evidence="1">
    <location>
        <begin position="310"/>
        <end position="328"/>
    </location>
</feature>
<proteinExistence type="predicted"/>
<feature type="compositionally biased region" description="Low complexity" evidence="1">
    <location>
        <begin position="463"/>
        <end position="480"/>
    </location>
</feature>
<protein>
    <submittedName>
        <fullName evidence="2">Uncharacterized protein</fullName>
    </submittedName>
</protein>
<feature type="compositionally biased region" description="Basic and acidic residues" evidence="1">
    <location>
        <begin position="484"/>
        <end position="497"/>
    </location>
</feature>
<accession>A0ABR0EWK4</accession>
<feature type="region of interest" description="Disordered" evidence="1">
    <location>
        <begin position="310"/>
        <end position="533"/>
    </location>
</feature>
<dbReference type="EMBL" id="JAXOVC010000002">
    <property type="protein sequence ID" value="KAK4506007.1"/>
    <property type="molecule type" value="Genomic_DNA"/>
</dbReference>
<feature type="compositionally biased region" description="Polar residues" evidence="1">
    <location>
        <begin position="411"/>
        <end position="424"/>
    </location>
</feature>
<name>A0ABR0EWK4_ZASCE</name>
<feature type="compositionally biased region" description="Basic and acidic residues" evidence="1">
    <location>
        <begin position="508"/>
        <end position="520"/>
    </location>
</feature>
<feature type="region of interest" description="Disordered" evidence="1">
    <location>
        <begin position="253"/>
        <end position="276"/>
    </location>
</feature>
<feature type="compositionally biased region" description="Polar residues" evidence="1">
    <location>
        <begin position="366"/>
        <end position="390"/>
    </location>
</feature>
<organism evidence="2 3">
    <name type="scientific">Zasmidium cellare</name>
    <name type="common">Wine cellar mold</name>
    <name type="synonym">Racodium cellare</name>
    <dbReference type="NCBI Taxonomy" id="395010"/>
    <lineage>
        <taxon>Eukaryota</taxon>
        <taxon>Fungi</taxon>
        <taxon>Dikarya</taxon>
        <taxon>Ascomycota</taxon>
        <taxon>Pezizomycotina</taxon>
        <taxon>Dothideomycetes</taxon>
        <taxon>Dothideomycetidae</taxon>
        <taxon>Mycosphaerellales</taxon>
        <taxon>Mycosphaerellaceae</taxon>
        <taxon>Zasmidium</taxon>
    </lineage>
</organism>
<evidence type="ECO:0000256" key="1">
    <source>
        <dbReference type="SAM" id="MobiDB-lite"/>
    </source>
</evidence>
<evidence type="ECO:0000313" key="3">
    <source>
        <dbReference type="Proteomes" id="UP001305779"/>
    </source>
</evidence>
<keyword evidence="3" id="KW-1185">Reference proteome</keyword>
<feature type="compositionally biased region" description="Polar residues" evidence="1">
    <location>
        <begin position="331"/>
        <end position="349"/>
    </location>
</feature>
<reference evidence="2 3" key="1">
    <citation type="journal article" date="2023" name="G3 (Bethesda)">
        <title>A chromosome-level genome assembly of Zasmidium syzygii isolated from banana leaves.</title>
        <authorList>
            <person name="van Westerhoven A.C."/>
            <person name="Mehrabi R."/>
            <person name="Talebi R."/>
            <person name="Steentjes M.B.F."/>
            <person name="Corcolon B."/>
            <person name="Chong P.A."/>
            <person name="Kema G.H.J."/>
            <person name="Seidl M.F."/>
        </authorList>
    </citation>
    <scope>NUCLEOTIDE SEQUENCE [LARGE SCALE GENOMIC DNA]</scope>
    <source>
        <strain evidence="2 3">P124</strain>
    </source>
</reference>
<sequence length="565" mass="61764">MPPPHGISVEIIRPDNDEELVDTRDHGDAQTHDSFKGDIISSSICVPAGERIAILIGFQTRRGFVPCSASGVSVTISIAGETEQDTLDHSQTWWVPKKCFGNWNKEKGYNFGEVTKFKEDGSVDEVMPMRAPVPVNSKEPDPDATFGREPLEWQLDEIPNKGSIIIAIQRGHLVEKPGSDQSPQPWTPTCPHESSRQVNMLPVQPSGLLELTECLSGDAKDQVKIIDPAWFKRMRGDNGDPCLWEFKNVQDLSSVAKSRMPKTPDAPRHRQKMPAPLYKTANPWRELQESLKLFPDPPSDREILEEQKRRVREEQLAREQEAHNHEPVDGTSFTTGTRDRIQSSATPGSDSMELPSSAATIRQAEDVSTQRALGPSNSHSPAATPSTQSLPGDEGIRVKPNPKATAATTTNRSETSAVRSSPNEVITVPPGANNGILPTPPTSIARSTRGLHGPGAHGAARLTGSATPSASASAAPMPGSRNASEQDVRDRDSHVVDLTENDDTDVVPVKREHTSDESSAAKKQKTAIEESEDLEDLEDQLLEVGLRRKIRAMKRRDGKGVKIEL</sequence>
<evidence type="ECO:0000313" key="2">
    <source>
        <dbReference type="EMBL" id="KAK4506007.1"/>
    </source>
</evidence>